<comment type="caution">
    <text evidence="16">The sequence shown here is derived from an EMBL/GenBank/DDBJ whole genome shotgun (WGS) entry which is preliminary data.</text>
</comment>
<comment type="similarity">
    <text evidence="3">Belongs to the GcvT family.</text>
</comment>
<evidence type="ECO:0000313" key="17">
    <source>
        <dbReference type="Proteomes" id="UP001321473"/>
    </source>
</evidence>
<dbReference type="InterPro" id="IPR029043">
    <property type="entry name" value="GcvT/YgfZ_C"/>
</dbReference>
<dbReference type="SUPFAM" id="SSF103025">
    <property type="entry name" value="Folate-binding domain"/>
    <property type="match status" value="1"/>
</dbReference>
<dbReference type="AlphaFoldDB" id="A0AAQ4E7H3"/>
<evidence type="ECO:0000259" key="14">
    <source>
        <dbReference type="Pfam" id="PF01571"/>
    </source>
</evidence>
<dbReference type="Gene3D" id="4.10.1250.10">
    <property type="entry name" value="Aminomethyltransferase fragment"/>
    <property type="match status" value="1"/>
</dbReference>
<dbReference type="Gene3D" id="3.30.70.1400">
    <property type="entry name" value="Aminomethyltransferase beta-barrel domains"/>
    <property type="match status" value="1"/>
</dbReference>
<gene>
    <name evidence="16" type="ORF">V5799_012850</name>
</gene>
<evidence type="ECO:0000256" key="12">
    <source>
        <dbReference type="ARBA" id="ARBA00047665"/>
    </source>
</evidence>
<comment type="subunit">
    <text evidence="4">The glycine cleavage system is composed of four proteins: P, T, L and H.</text>
</comment>
<evidence type="ECO:0000256" key="11">
    <source>
        <dbReference type="ARBA" id="ARBA00031395"/>
    </source>
</evidence>
<evidence type="ECO:0000256" key="13">
    <source>
        <dbReference type="SAM" id="SignalP"/>
    </source>
</evidence>
<dbReference type="Pfam" id="PF01571">
    <property type="entry name" value="GCV_T"/>
    <property type="match status" value="1"/>
</dbReference>
<dbReference type="InterPro" id="IPR013977">
    <property type="entry name" value="GcvT_C"/>
</dbReference>
<evidence type="ECO:0000256" key="9">
    <source>
        <dbReference type="ARBA" id="ARBA00022946"/>
    </source>
</evidence>
<dbReference type="NCBIfam" id="NF001567">
    <property type="entry name" value="PRK00389.1"/>
    <property type="match status" value="1"/>
</dbReference>
<proteinExistence type="inferred from homology"/>
<name>A0AAQ4E7H3_AMBAM</name>
<dbReference type="GO" id="GO:0005960">
    <property type="term" value="C:glycine cleavage complex"/>
    <property type="evidence" value="ECO:0007669"/>
    <property type="project" value="InterPro"/>
</dbReference>
<feature type="domain" description="Aminomethyltransferase C-terminal" evidence="15">
    <location>
        <begin position="430"/>
        <end position="510"/>
    </location>
</feature>
<dbReference type="PANTHER" id="PTHR43757">
    <property type="entry name" value="AMINOMETHYLTRANSFERASE"/>
    <property type="match status" value="1"/>
</dbReference>
<dbReference type="InterPro" id="IPR027266">
    <property type="entry name" value="TrmE/GcvT-like"/>
</dbReference>
<dbReference type="InterPro" id="IPR028896">
    <property type="entry name" value="GcvT/YgfZ/DmdA"/>
</dbReference>
<dbReference type="Proteomes" id="UP001321473">
    <property type="component" value="Unassembled WGS sequence"/>
</dbReference>
<evidence type="ECO:0000256" key="10">
    <source>
        <dbReference type="ARBA" id="ARBA00023128"/>
    </source>
</evidence>
<dbReference type="Gene3D" id="3.30.1360.120">
    <property type="entry name" value="Probable tRNA modification gtpase trme, domain 1"/>
    <property type="match status" value="1"/>
</dbReference>
<dbReference type="FunFam" id="2.40.30.110:FF:000002">
    <property type="entry name" value="Aminomethyltransferase"/>
    <property type="match status" value="1"/>
</dbReference>
<dbReference type="GO" id="GO:0008483">
    <property type="term" value="F:transaminase activity"/>
    <property type="evidence" value="ECO:0007669"/>
    <property type="project" value="UniProtKB-KW"/>
</dbReference>
<evidence type="ECO:0000256" key="8">
    <source>
        <dbReference type="ARBA" id="ARBA00022679"/>
    </source>
</evidence>
<keyword evidence="7" id="KW-0032">Aminotransferase</keyword>
<comment type="catalytic activity">
    <reaction evidence="12">
        <text>N(6)-[(R)-S(8)-aminomethyldihydrolipoyl]-L-lysyl-[protein] + (6S)-5,6,7,8-tetrahydrofolate = N(6)-[(R)-dihydrolipoyl]-L-lysyl-[protein] + (6R)-5,10-methylene-5,6,7,8-tetrahydrofolate + NH4(+)</text>
        <dbReference type="Rhea" id="RHEA:16945"/>
        <dbReference type="Rhea" id="RHEA-COMP:10475"/>
        <dbReference type="Rhea" id="RHEA-COMP:10492"/>
        <dbReference type="ChEBI" id="CHEBI:15636"/>
        <dbReference type="ChEBI" id="CHEBI:28938"/>
        <dbReference type="ChEBI" id="CHEBI:57453"/>
        <dbReference type="ChEBI" id="CHEBI:83100"/>
        <dbReference type="ChEBI" id="CHEBI:83143"/>
        <dbReference type="EC" id="2.1.2.10"/>
    </reaction>
</comment>
<dbReference type="InterPro" id="IPR006223">
    <property type="entry name" value="GcvT"/>
</dbReference>
<dbReference type="GO" id="GO:0006546">
    <property type="term" value="P:glycine catabolic process"/>
    <property type="evidence" value="ECO:0007669"/>
    <property type="project" value="InterPro"/>
</dbReference>
<evidence type="ECO:0000256" key="2">
    <source>
        <dbReference type="ARBA" id="ARBA00004173"/>
    </source>
</evidence>
<evidence type="ECO:0000256" key="3">
    <source>
        <dbReference type="ARBA" id="ARBA00008609"/>
    </source>
</evidence>
<dbReference type="InterPro" id="IPR006222">
    <property type="entry name" value="GCVT_N"/>
</dbReference>
<organism evidence="16 17">
    <name type="scientific">Amblyomma americanum</name>
    <name type="common">Lone star tick</name>
    <dbReference type="NCBI Taxonomy" id="6943"/>
    <lineage>
        <taxon>Eukaryota</taxon>
        <taxon>Metazoa</taxon>
        <taxon>Ecdysozoa</taxon>
        <taxon>Arthropoda</taxon>
        <taxon>Chelicerata</taxon>
        <taxon>Arachnida</taxon>
        <taxon>Acari</taxon>
        <taxon>Parasitiformes</taxon>
        <taxon>Ixodida</taxon>
        <taxon>Ixodoidea</taxon>
        <taxon>Ixodidae</taxon>
        <taxon>Amblyomminae</taxon>
        <taxon>Amblyomma</taxon>
    </lineage>
</organism>
<feature type="chain" id="PRO_5042932911" description="Aminomethyltransferase, mitochondrial" evidence="13">
    <location>
        <begin position="19"/>
        <end position="517"/>
    </location>
</feature>
<protein>
    <recommendedName>
        <fullName evidence="6">Aminomethyltransferase, mitochondrial</fullName>
        <ecNumber evidence="5">2.1.2.10</ecNumber>
    </recommendedName>
    <alternativeName>
        <fullName evidence="11">Glycine cleavage system T protein</fullName>
    </alternativeName>
</protein>
<evidence type="ECO:0000256" key="5">
    <source>
        <dbReference type="ARBA" id="ARBA00012616"/>
    </source>
</evidence>
<sequence>MPIICAIFFALFTAAVKATEFIKVVQEHTGSSCEFNTEVKTASKQSDCHSANGLDALRWSRLQLGASSRGRYHHRLGLLSRDAPSIRRLGGRTDKHGGRLQTRAAVNMRVPGCRVILRRGPRSLFQLAPLQLRRASSDQQSLQRTALYDFHVKHGGKMVPFAGYAMPVQYSSLGLGASHLHTRRHASLFDVSHMLQSKVHGPDRVRFVESLVVSDIEGLADDSGTLTVYTNEKGGIIDDLIVNKTRDFLYVVSNAGCRDKDLAHVKAKLAAFQSSGGQATLELMDSWSLLAIQGPAAAELLQPLVDCTLASLHFMRGATVTLGGISGCRITRCGYTGEDGFELSVPSTDVTSLAEELLSRSGGRLQLAGLGARDSLRIEAGLCLYGQDIDEETTPVEAGLAFTIGKRRRQLADFPGAPVILDQLKQKPSRRRVGLMATTAGPPARCGAVVYDSTGSQKLGQVTSGIPSPSLGSNIAMAYVPREHSAAGTNVQLEVRGRRIEATVTRMPFVPSHYYTG</sequence>
<dbReference type="FunFam" id="3.30.70.1400:FF:000001">
    <property type="entry name" value="Aminomethyltransferase"/>
    <property type="match status" value="1"/>
</dbReference>
<reference evidence="16 17" key="1">
    <citation type="journal article" date="2023" name="Arcadia Sci">
        <title>De novo assembly of a long-read Amblyomma americanum tick genome.</title>
        <authorList>
            <person name="Chou S."/>
            <person name="Poskanzer K.E."/>
            <person name="Rollins M."/>
            <person name="Thuy-Boun P.S."/>
        </authorList>
    </citation>
    <scope>NUCLEOTIDE SEQUENCE [LARGE SCALE GENOMIC DNA]</scope>
    <source>
        <strain evidence="16">F_SG_1</strain>
        <tissue evidence="16">Salivary glands</tissue>
    </source>
</reference>
<evidence type="ECO:0000259" key="15">
    <source>
        <dbReference type="Pfam" id="PF08669"/>
    </source>
</evidence>
<evidence type="ECO:0000256" key="4">
    <source>
        <dbReference type="ARBA" id="ARBA00011690"/>
    </source>
</evidence>
<feature type="signal peptide" evidence="13">
    <location>
        <begin position="1"/>
        <end position="18"/>
    </location>
</feature>
<dbReference type="Pfam" id="PF08669">
    <property type="entry name" value="GCV_T_C"/>
    <property type="match status" value="1"/>
</dbReference>
<evidence type="ECO:0000256" key="1">
    <source>
        <dbReference type="ARBA" id="ARBA00003631"/>
    </source>
</evidence>
<dbReference type="SUPFAM" id="SSF101790">
    <property type="entry name" value="Aminomethyltransferase beta-barrel domain"/>
    <property type="match status" value="1"/>
</dbReference>
<evidence type="ECO:0000256" key="7">
    <source>
        <dbReference type="ARBA" id="ARBA00022576"/>
    </source>
</evidence>
<accession>A0AAQ4E7H3</accession>
<keyword evidence="9" id="KW-0809">Transit peptide</keyword>
<comment type="subcellular location">
    <subcellularLocation>
        <location evidence="2">Mitochondrion</location>
    </subcellularLocation>
</comment>
<dbReference type="NCBIfam" id="TIGR00528">
    <property type="entry name" value="gcvT"/>
    <property type="match status" value="1"/>
</dbReference>
<keyword evidence="17" id="KW-1185">Reference proteome</keyword>
<feature type="domain" description="GCVT N-terminal" evidence="14">
    <location>
        <begin position="147"/>
        <end position="406"/>
    </location>
</feature>
<dbReference type="GO" id="GO:0004047">
    <property type="term" value="F:aminomethyltransferase activity"/>
    <property type="evidence" value="ECO:0007669"/>
    <property type="project" value="UniProtKB-EC"/>
</dbReference>
<keyword evidence="8" id="KW-0808">Transferase</keyword>
<evidence type="ECO:0000256" key="6">
    <source>
        <dbReference type="ARBA" id="ARBA00015825"/>
    </source>
</evidence>
<dbReference type="EC" id="2.1.2.10" evidence="5"/>
<comment type="function">
    <text evidence="1">The glycine cleavage system catalyzes the degradation of glycine.</text>
</comment>
<keyword evidence="10" id="KW-0496">Mitochondrion</keyword>
<dbReference type="PANTHER" id="PTHR43757:SF16">
    <property type="entry name" value="AMINOMETHYLTRANSFERASE, MITOCHONDRIAL"/>
    <property type="match status" value="1"/>
</dbReference>
<dbReference type="Gene3D" id="2.40.30.110">
    <property type="entry name" value="Aminomethyltransferase beta-barrel domains"/>
    <property type="match status" value="1"/>
</dbReference>
<dbReference type="FunFam" id="4.10.1250.10:FF:000002">
    <property type="entry name" value="Aminomethyltransferase"/>
    <property type="match status" value="1"/>
</dbReference>
<evidence type="ECO:0000313" key="16">
    <source>
        <dbReference type="EMBL" id="KAK8770687.1"/>
    </source>
</evidence>
<dbReference type="EMBL" id="JARKHS020020701">
    <property type="protein sequence ID" value="KAK8770687.1"/>
    <property type="molecule type" value="Genomic_DNA"/>
</dbReference>
<keyword evidence="13" id="KW-0732">Signal</keyword>
<dbReference type="GO" id="GO:0005739">
    <property type="term" value="C:mitochondrion"/>
    <property type="evidence" value="ECO:0007669"/>
    <property type="project" value="UniProtKB-SubCell"/>
</dbReference>